<proteinExistence type="predicted"/>
<feature type="compositionally biased region" description="Acidic residues" evidence="1">
    <location>
        <begin position="49"/>
        <end position="61"/>
    </location>
</feature>
<reference evidence="2 3" key="1">
    <citation type="submission" date="2019-06" db="EMBL/GenBank/DDBJ databases">
        <title>Draft genomes of female and male turbot (Scophthalmus maximus).</title>
        <authorList>
            <person name="Xu H."/>
            <person name="Xu X.-W."/>
            <person name="Shao C."/>
            <person name="Chen S."/>
        </authorList>
    </citation>
    <scope>NUCLEOTIDE SEQUENCE [LARGE SCALE GENOMIC DNA]</scope>
    <source>
        <strain evidence="2">Ysfricsl-2016a</strain>
        <tissue evidence="2">Blood</tissue>
    </source>
</reference>
<dbReference type="EMBL" id="VEVO01000003">
    <property type="protein sequence ID" value="KAF0044674.1"/>
    <property type="molecule type" value="Genomic_DNA"/>
</dbReference>
<feature type="compositionally biased region" description="Basic residues" evidence="1">
    <location>
        <begin position="31"/>
        <end position="42"/>
    </location>
</feature>
<feature type="compositionally biased region" description="Polar residues" evidence="1">
    <location>
        <begin position="1"/>
        <end position="14"/>
    </location>
</feature>
<dbReference type="Proteomes" id="UP000438429">
    <property type="component" value="Unassembled WGS sequence"/>
</dbReference>
<protein>
    <submittedName>
        <fullName evidence="2">Uncharacterized protein</fullName>
    </submittedName>
</protein>
<dbReference type="AlphaFoldDB" id="A0A6A4TN50"/>
<gene>
    <name evidence="2" type="ORF">F2P81_003832</name>
</gene>
<name>A0A6A4TN50_SCOMX</name>
<sequence length="106" mass="11459">MKAASNSDRVTSMVGSHGFLHSARNSPAGHSVHRPGPGRRPQRAGDSTDNGEDDKEYDSASEEPVLVGLYFMRCIDLLCAENAGAVRDCARRSLEGTLILTRPFLT</sequence>
<evidence type="ECO:0000313" key="2">
    <source>
        <dbReference type="EMBL" id="KAF0044674.1"/>
    </source>
</evidence>
<evidence type="ECO:0000313" key="3">
    <source>
        <dbReference type="Proteomes" id="UP000438429"/>
    </source>
</evidence>
<feature type="region of interest" description="Disordered" evidence="1">
    <location>
        <begin position="1"/>
        <end position="61"/>
    </location>
</feature>
<organism evidence="2 3">
    <name type="scientific">Scophthalmus maximus</name>
    <name type="common">Turbot</name>
    <name type="synonym">Psetta maxima</name>
    <dbReference type="NCBI Taxonomy" id="52904"/>
    <lineage>
        <taxon>Eukaryota</taxon>
        <taxon>Metazoa</taxon>
        <taxon>Chordata</taxon>
        <taxon>Craniata</taxon>
        <taxon>Vertebrata</taxon>
        <taxon>Euteleostomi</taxon>
        <taxon>Actinopterygii</taxon>
        <taxon>Neopterygii</taxon>
        <taxon>Teleostei</taxon>
        <taxon>Neoteleostei</taxon>
        <taxon>Acanthomorphata</taxon>
        <taxon>Carangaria</taxon>
        <taxon>Pleuronectiformes</taxon>
        <taxon>Pleuronectoidei</taxon>
        <taxon>Scophthalmidae</taxon>
        <taxon>Scophthalmus</taxon>
    </lineage>
</organism>
<evidence type="ECO:0000256" key="1">
    <source>
        <dbReference type="SAM" id="MobiDB-lite"/>
    </source>
</evidence>
<accession>A0A6A4TN50</accession>
<comment type="caution">
    <text evidence="2">The sequence shown here is derived from an EMBL/GenBank/DDBJ whole genome shotgun (WGS) entry which is preliminary data.</text>
</comment>